<geneLocation type="plasmid" evidence="2">
    <name>pp88_c</name>
</geneLocation>
<gene>
    <name evidence="1" type="ORF">PhaeoP88_04209</name>
</gene>
<keyword evidence="1" id="KW-0614">Plasmid</keyword>
<accession>A0A2I7KG29</accession>
<dbReference type="EMBL" id="CP010728">
    <property type="protein sequence ID" value="AUR01521.1"/>
    <property type="molecule type" value="Genomic_DNA"/>
</dbReference>
<evidence type="ECO:0000313" key="2">
    <source>
        <dbReference type="Proteomes" id="UP000236447"/>
    </source>
</evidence>
<reference evidence="1 2" key="2">
    <citation type="journal article" date="2017" name="Genome Biol. Evol.">
        <title>Trajectories and Drivers of Genome Evolution in Surface-Associated Marine Phaeobacter.</title>
        <authorList>
            <person name="Freese H.M."/>
            <person name="Sikorski J."/>
            <person name="Bunk B."/>
            <person name="Scheuner C."/>
            <person name="Meier-Kolthoff J.P."/>
            <person name="Sproer C."/>
            <person name="Gram L."/>
            <person name="Overmann J."/>
        </authorList>
    </citation>
    <scope>NUCLEOTIDE SEQUENCE [LARGE SCALE GENOMIC DNA]</scope>
    <source>
        <strain evidence="1 2">P88</strain>
        <plasmid evidence="1">pP88_c</plasmid>
    </source>
</reference>
<sequence>MNSIFTLRALAAQIMPQVQSHLHCHAAEKPAIHAKRSKTNPANSQTADKAWVIGLTMMTAFGIVITDRLQF</sequence>
<protein>
    <submittedName>
        <fullName evidence="1">Uncharacterized protein</fullName>
    </submittedName>
</protein>
<proteinExistence type="predicted"/>
<reference evidence="1 2" key="1">
    <citation type="journal article" date="2017" name="Front. Microbiol.">
        <title>Phaeobacter piscinae sp. nov., a species of the Roseobacter group and potential aquaculture probiont.</title>
        <authorList>
            <person name="Sonnenschein E.C."/>
            <person name="Phippen C.B.W."/>
            <person name="Nielsen K.F."/>
            <person name="Mateiu R.V."/>
            <person name="Melchiorsen J."/>
            <person name="Gram L."/>
            <person name="Overmann J."/>
            <person name="Freese H.M."/>
        </authorList>
    </citation>
    <scope>NUCLEOTIDE SEQUENCE [LARGE SCALE GENOMIC DNA]</scope>
    <source>
        <strain evidence="1 2">P88</strain>
        <plasmid evidence="1">pP88_c</plasmid>
    </source>
</reference>
<organism evidence="1 2">
    <name type="scientific">Phaeobacter inhibens</name>
    <dbReference type="NCBI Taxonomy" id="221822"/>
    <lineage>
        <taxon>Bacteria</taxon>
        <taxon>Pseudomonadati</taxon>
        <taxon>Pseudomonadota</taxon>
        <taxon>Alphaproteobacteria</taxon>
        <taxon>Rhodobacterales</taxon>
        <taxon>Roseobacteraceae</taxon>
        <taxon>Phaeobacter</taxon>
    </lineage>
</organism>
<dbReference type="Proteomes" id="UP000236447">
    <property type="component" value="Plasmid pP88_c"/>
</dbReference>
<evidence type="ECO:0000313" key="1">
    <source>
        <dbReference type="EMBL" id="AUR01521.1"/>
    </source>
</evidence>
<name>A0A2I7KG29_9RHOB</name>
<dbReference type="RefSeq" id="WP_102884579.1">
    <property type="nucleotide sequence ID" value="NZ_CP010728.1"/>
</dbReference>
<dbReference type="AlphaFoldDB" id="A0A2I7KG29"/>